<evidence type="ECO:0000313" key="2">
    <source>
        <dbReference type="Proteomes" id="UP000199501"/>
    </source>
</evidence>
<dbReference type="AlphaFoldDB" id="A0A1G6Q146"/>
<dbReference type="EMBL" id="FMZZ01000005">
    <property type="protein sequence ID" value="SDC85506.1"/>
    <property type="molecule type" value="Genomic_DNA"/>
</dbReference>
<proteinExistence type="predicted"/>
<sequence length="239" mass="26854">MALDHVELAVLTVPDDPETRAQYAELTRPGGVELQPADTYEARDPSGFIIVTVDKYRMMRNARIRPGWDDNIRPEDFPAALLTTYVTAVQRAFAVEYAHRPTDAPSTPVSGETFVDPTDLSFDEWMARTKTRLDAIDAEYDAIQRQQQAPRMDFAEIRSPLGYLTMRLRGGEPIAINGDPMALDNPSDTVLSEEILQLFVRAGLGVDQEERPRPARASDNDADSDYFSEFTVLRDRGEE</sequence>
<reference evidence="2" key="1">
    <citation type="submission" date="2016-10" db="EMBL/GenBank/DDBJ databases">
        <authorList>
            <person name="Varghese N."/>
            <person name="Submissions S."/>
        </authorList>
    </citation>
    <scope>NUCLEOTIDE SEQUENCE [LARGE SCALE GENOMIC DNA]</scope>
    <source>
        <strain evidence="2">IBRC-M 10403</strain>
    </source>
</reference>
<gene>
    <name evidence="1" type="ORF">SAMN05216174_1057</name>
</gene>
<accession>A0A1G6Q146</accession>
<protein>
    <submittedName>
        <fullName evidence="1">Uncharacterized protein</fullName>
    </submittedName>
</protein>
<evidence type="ECO:0000313" key="1">
    <source>
        <dbReference type="EMBL" id="SDC85506.1"/>
    </source>
</evidence>
<keyword evidence="2" id="KW-1185">Reference proteome</keyword>
<dbReference type="STRING" id="1271860.SAMN05216174_1057"/>
<dbReference type="Proteomes" id="UP000199501">
    <property type="component" value="Unassembled WGS sequence"/>
</dbReference>
<organism evidence="1 2">
    <name type="scientific">Actinokineospora iranica</name>
    <dbReference type="NCBI Taxonomy" id="1271860"/>
    <lineage>
        <taxon>Bacteria</taxon>
        <taxon>Bacillati</taxon>
        <taxon>Actinomycetota</taxon>
        <taxon>Actinomycetes</taxon>
        <taxon>Pseudonocardiales</taxon>
        <taxon>Pseudonocardiaceae</taxon>
        <taxon>Actinokineospora</taxon>
    </lineage>
</organism>
<name>A0A1G6Q146_9PSEU</name>